<dbReference type="InterPro" id="IPR024973">
    <property type="entry name" value="ESPR"/>
</dbReference>
<dbReference type="Proteomes" id="UP000000383">
    <property type="component" value="Chromosome"/>
</dbReference>
<dbReference type="HOGENOM" id="CLU_000163_1_0_4"/>
<evidence type="ECO:0000313" key="2">
    <source>
        <dbReference type="EMBL" id="ADI29124.1"/>
    </source>
</evidence>
<dbReference type="KEGG" id="meh:M301_0740"/>
<feature type="domain" description="Filamentous haemagglutinin FhaB/tRNA nuclease CdiA-like TPS" evidence="1">
    <location>
        <begin position="58"/>
        <end position="171"/>
    </location>
</feature>
<dbReference type="InterPro" id="IPR011050">
    <property type="entry name" value="Pectin_lyase_fold/virulence"/>
</dbReference>
<dbReference type="InterPro" id="IPR012334">
    <property type="entry name" value="Pectin_lyas_fold"/>
</dbReference>
<dbReference type="Pfam" id="PF13018">
    <property type="entry name" value="ESPR"/>
    <property type="match status" value="1"/>
</dbReference>
<dbReference type="PANTHER" id="PTHR12338:SF5">
    <property type="entry name" value="ANTIGEN 43-RELATED"/>
    <property type="match status" value="1"/>
</dbReference>
<dbReference type="Pfam" id="PF12545">
    <property type="entry name" value="DUF3739"/>
    <property type="match status" value="1"/>
</dbReference>
<proteinExistence type="predicted"/>
<dbReference type="NCBIfam" id="TIGR01901">
    <property type="entry name" value="adhes_NPXG"/>
    <property type="match status" value="1"/>
</dbReference>
<organism evidence="2 3">
    <name type="scientific">Methylotenera versatilis (strain 301)</name>
    <dbReference type="NCBI Taxonomy" id="666681"/>
    <lineage>
        <taxon>Bacteria</taxon>
        <taxon>Pseudomonadati</taxon>
        <taxon>Pseudomonadota</taxon>
        <taxon>Betaproteobacteria</taxon>
        <taxon>Nitrosomonadales</taxon>
        <taxon>Methylophilaceae</taxon>
        <taxon>Methylotenera</taxon>
    </lineage>
</organism>
<evidence type="ECO:0000259" key="1">
    <source>
        <dbReference type="SMART" id="SM00912"/>
    </source>
</evidence>
<protein>
    <submittedName>
        <fullName evidence="2">Filamentous hemagglutinin family outer membrane protein</fullName>
    </submittedName>
</protein>
<dbReference type="STRING" id="666681.M301_0740"/>
<sequence length="3341" mass="341913">MNQGMFKLVYSKVLNMYVPASEAVRSHTGKSSRVRKHAKNSFGFVLVVIYFHTANSFADTVTTVDLQKAVNATVQSAVNSTIITQTASKAVLDWNRLNIAKGYTLKFDQQGNRTWSALNRIHDLSPTILNGNVQADGNVYFINTNGIIFGADSQFNVGSLYAGTLDITDRLFNDGFINSDATFKSVFEAVGAISTGSLVVEKGANITTATNGKVVLFSENIENSGVINTPDGQTILAAGKKIYLASSKDPAGFMVEVDGGGTVTNLGKIVAERGNITMMGLAVNQKGTLTATTSVRANGSIHLLAQDHVDISGVSVVGKRNGLVTLDKDSITEVNPEYANKEETIASQAFNTSQVKIEASLVNIDGKISAKGGNVTVSAINPASAELNSQNSTRIFLGDNASIDVSGVDAVAPMSRNQLEIQLFSDAFKDDPILRDSGLYKETVFVDARKGTSLFDIAPYLALKGATVAEKMTKAGNITLSTPDDLIVSKNATLNISGGSTTYEAGTIKETNLVYNGKLVPISEAKTGVRYEKTADVYIAKDSRWGVTRSWDLSGGGTAGWGKATTGITPSQLKTSIVGTFINDYLEGDDAGILDLTVHDDKVITQNLVLAGNVISNTKIGAEQLATQKAPLGGKVIASANDLVISKVATSVVSDIVFEQQLPDSTNFKSWFSPDLLANGINRLDLTKTNHVVVNDEMKFQPNGSFTLNGHLATDSAEINANIIAPSGNINLKGITTVADGVTISTAGKFTNDQPNAGGSTSQIAAVNGGSITGNLLNLGNNVTLDASAGAWVNSSGVLKEGDAGNIKFGTAASIDDSVTLQSYGFKQGGTLAVTFGTGTQTLNVAGNPNASDSDIDVASSFFTKGGFSKYDLSAFNVNIGDNSAAQQEIYTSAQTLRMNTGFANQASGQPISAVSSLIEEPDASRKPVSLSFSAGKLGGVLTLAENTTLRTGRGGSVSLDAGKQVNVLGDITTPSGTINLKITEDAQQSENLPQTIFIGENAILSAAGSSVTLPDSQSNLLKTQVFNAGSININQPSSIQNGAVVIKNGAVLDVSGASIENDTKTATGYVRETLHGDAGTISIKAVGSLLLDGDFKAAATGTGRNGTLDLVSTAPTFTISQEKQLVADNFSAGDSLTTDGAKAQISAEQIKKAGFANLNVKSYVAAGLGDSIALASGLDLNLAGNLKLDTSSLHINDDGASKLTASHITLKSANIAVDPASVALGNGKLTTQSKQLFVDGLVAISGVKETQINTSLDVSGKGTDVTNGDVAATQGGIIANGDITVTARQIYPSTNAKFGIEAVSGKITINSSGAVAKPVLSAGGILSLKGTDVVQNGVITAPFGQIDIETTNSATFTKGSVTSVSANNQIIPYGVTTTGGEIFNTKSGSSTLLLDKNITIKSSKVDLQKDSIVDLSAGGDLFAYEWVPGIGGSKDTLAQANTYAVMPSLGQDYAAFDQVYSDSSAQVGVGQSVYLSGVPGLAAGNYTLLPAHYALVPGAFLVEAKVTGSNLLPGQSVTQLDGGALTTGYMSELATGARDATWSTFKVTDGAIFRPATGTVSKAPSQYLLTSATTFFSNPLKTNGQDVSLPLDVGKLGLDSTKLTLDSTVVANKKAGGSGLQVDISSSNIHVVSSTGADDGSLQLTADSINALNAESLLLGGSRTLQNGVVDVTTSAETVSIENDSHHVIKVPEFIATALNSVTVKTGAAVNTGAAAKSPAKKVINANGDGALLALSSSSDITYSRTGGSPTSTQGELSVEDGSILKAGNSVVLDATKSANLKGNVALQDGGSATLGANRILIGNAPIDILGLNVNAAALSALGQLKALTLNSYNNIDTYGAVNIGNANLDLTMNAAGIVGHLAQGEVTVPTNAAASVITARNFTIKNTQDAAFTASDDPSGRGLEINAKNVKFDGGLAVSGKTNIDGFSNLEIKSDEIRVSNLGEINFNVAETKLTTTKLTADTAANYKVTSIGKLEIAQPTTGATNKTPSGFGAQLAVSANDLKVSGNIDLSSGVLALTSTHDLNIESGAVIRAASTANTFYDKTVHASAGSVTLTSATANVNVNAGALVDVTSQGEANAGLVKVVATSGTANIAGQLNGAAAGTGNGGVLAVDVSTLADLTATNKQASGFSEGRQYRVRTGDVNITGSTANSNELAAREVIVSADAGSIAVSGDIIATAPKNSRIGLFAGNGVTLNSTANLKANSTKAGEEGGKVDIETKTGPLDFKVGSKVNTAGAAGGKDGQVYLGAARTADNLDINVANMDTTFIGARKIDIGGLDSIETDKVNTTNQTTAFDKAEAFMKSVVADSTKGLQRLGLASDERFAIVPVVEFKNTNENISNGKLTLADTFDLHTWRFDPVTGERVVDQSQLVSGVNADGKTLLAGVLNLRAKGDVLINATLSDGFSNADLKLVSQAGAAAIPAVLDVDGNEITAEVPAVQPTGVQGRESWSYHIVAGADFSAANVLATSSPGNINVAANKGIRTGAGSINVAAGGDLKMGNASSVIYTVGRNAVTLAGFDLPGSNLAPLYLTDGGDINITVQGNVIGAESSSGGRQLINQWLFRQGGSGKDTSWWVRPDLFQQSTATLGGGDVVINAGGNISNFSASAATTARFHTNGNNGNQSIDGGGDLKVKAGGDIANGVYFVANGDGDINAAGSIQKQGSTFGTLLALQDGSLNVTAGKNAYIETVINPTLIASSKDDTEGKKAYFDSYSTKSKVNVSSLIGNAEFGTGNTADITSKIAGLDTTAATKSFKYNPGSLNVLSYNGDVTIGGSSGITLLPSETGDFKVLAAKNVNLGNVLMSDADPAVLPSIAAPISAVDFKKFTENSPKPLEGHALQLLHRNDSEPVIIVAQNGSISPMDNVTINVPKAAKLYAGKDIDGINLIAQNNSSSDITVLKAGNDIKVGDVTVSGPGELLVQAGRNIDLSATRADIATTGNAGLTRNIAAAGEAPSELLVQNSNAALPSESASITLQAGLGDGAAVQTYIDRYILPTGVGPASLTANAAQLSDYRASTALALTSYMRKTTGNATLTDADALTQFSALNLEAKTIFVNRHLTSELIASAKGFAKAGNHDRGNSALTTLFPNANHGDILLYASKVTTSNGGSIDLIAPGGLINVGAPGKQFKDDDTKIGDIGVITEKGGEIRAIADGDFQVNQSKLITQYGSDIAIWSTKGTIDAGRGSKTATSVPERIVLTDASGNTTIEVKGVAAGSGIRAQTYDPDGLNGPKKAPKKGSIYLTAPTVDAGEAGIEAGDLLIVAPLVLNAANIQVSGSSSGVPIAATGAVGPVGAGLSSDSVNAAVAQVAQAVAQSANQTFVKPSLPSIISVDIIGIGK</sequence>
<name>D7DNV7_METV0</name>
<dbReference type="RefSeq" id="WP_013147440.1">
    <property type="nucleotide sequence ID" value="NC_014207.1"/>
</dbReference>
<dbReference type="eggNOG" id="COG1511">
    <property type="taxonomic scope" value="Bacteria"/>
</dbReference>
<dbReference type="Gene3D" id="2.160.20.10">
    <property type="entry name" value="Single-stranded right-handed beta-helix, Pectin lyase-like"/>
    <property type="match status" value="1"/>
</dbReference>
<evidence type="ECO:0000313" key="3">
    <source>
        <dbReference type="Proteomes" id="UP000000383"/>
    </source>
</evidence>
<dbReference type="InterPro" id="IPR050909">
    <property type="entry name" value="Bact_Autotransporter_VF"/>
</dbReference>
<reference evidence="2 3" key="2">
    <citation type="journal article" date="2011" name="J. Bacteriol.">
        <title>Genomes of three methylotrophs from a single niche uncover genetic and metabolic divergence of Methylophilaceae.</title>
        <authorList>
            <person name="Lapidus A."/>
            <person name="Clum A."/>
            <person name="Labutti K."/>
            <person name="Kaluzhnaya M.G."/>
            <person name="Lim S."/>
            <person name="Beck D.A."/>
            <person name="Glavina Del Rio T."/>
            <person name="Nolan M."/>
            <person name="Mavromatis K."/>
            <person name="Huntemann M."/>
            <person name="Lucas S."/>
            <person name="Lidstrom M.E."/>
            <person name="Ivanova N."/>
            <person name="Chistoserdova L."/>
        </authorList>
    </citation>
    <scope>NUCLEOTIDE SEQUENCE [LARGE SCALE GENOMIC DNA]</scope>
    <source>
        <strain evidence="2 3">301</strain>
    </source>
</reference>
<dbReference type="EMBL" id="CP002056">
    <property type="protein sequence ID" value="ADI29124.1"/>
    <property type="molecule type" value="Genomic_DNA"/>
</dbReference>
<keyword evidence="3" id="KW-1185">Reference proteome</keyword>
<dbReference type="SUPFAM" id="SSF51126">
    <property type="entry name" value="Pectin lyase-like"/>
    <property type="match status" value="1"/>
</dbReference>
<reference evidence="3" key="1">
    <citation type="submission" date="2010-05" db="EMBL/GenBank/DDBJ databases">
        <title>Complete sequence of Methylotenera sp. 301.</title>
        <authorList>
            <person name="Lucas S."/>
            <person name="Copeland A."/>
            <person name="Lapidus A."/>
            <person name="Cheng J.-F."/>
            <person name="Bruce D."/>
            <person name="Goodwin L."/>
            <person name="Pitluck S."/>
            <person name="Clum A."/>
            <person name="Land M."/>
            <person name="Hauser L."/>
            <person name="Kyrpides N."/>
            <person name="Ivanova N."/>
            <person name="Chistoservova L."/>
            <person name="Kalyuzhnaya M."/>
            <person name="Woyke T."/>
        </authorList>
    </citation>
    <scope>NUCLEOTIDE SEQUENCE [LARGE SCALE GENOMIC DNA]</scope>
    <source>
        <strain evidence="3">301</strain>
    </source>
</reference>
<dbReference type="OrthoDB" id="218680at2"/>
<dbReference type="PANTHER" id="PTHR12338">
    <property type="entry name" value="AUTOTRANSPORTER"/>
    <property type="match status" value="1"/>
</dbReference>
<dbReference type="InterPro" id="IPR008638">
    <property type="entry name" value="FhaB/CdiA-like_TPS"/>
</dbReference>
<gene>
    <name evidence="2" type="ordered locus">M301_0740</name>
</gene>
<accession>D7DNV7</accession>
<dbReference type="SMART" id="SM00912">
    <property type="entry name" value="Haemagg_act"/>
    <property type="match status" value="1"/>
</dbReference>
<dbReference type="InterPro" id="IPR021026">
    <property type="entry name" value="Filamn_hemagglutn_DUF3739"/>
</dbReference>